<dbReference type="SUPFAM" id="SSF141571">
    <property type="entry name" value="Pentapeptide repeat-like"/>
    <property type="match status" value="1"/>
</dbReference>
<comment type="caution">
    <text evidence="2">The sequence shown here is derived from an EMBL/GenBank/DDBJ whole genome shotgun (WGS) entry which is preliminary data.</text>
</comment>
<evidence type="ECO:0000313" key="3">
    <source>
        <dbReference type="Proteomes" id="UP000612362"/>
    </source>
</evidence>
<dbReference type="PROSITE" id="PS50104">
    <property type="entry name" value="TIR"/>
    <property type="match status" value="1"/>
</dbReference>
<protein>
    <recommendedName>
        <fullName evidence="1">TIR domain-containing protein</fullName>
    </recommendedName>
</protein>
<dbReference type="PANTHER" id="PTHR14136:SF17">
    <property type="entry name" value="BTB_POZ DOMAIN-CONTAINING PROTEIN KCTD9"/>
    <property type="match status" value="1"/>
</dbReference>
<name>A0A8J3MXH3_9CHLR</name>
<organism evidence="2 3">
    <name type="scientific">Ktedonospora formicarum</name>
    <dbReference type="NCBI Taxonomy" id="2778364"/>
    <lineage>
        <taxon>Bacteria</taxon>
        <taxon>Bacillati</taxon>
        <taxon>Chloroflexota</taxon>
        <taxon>Ktedonobacteria</taxon>
        <taxon>Ktedonobacterales</taxon>
        <taxon>Ktedonobacteraceae</taxon>
        <taxon>Ktedonospora</taxon>
    </lineage>
</organism>
<evidence type="ECO:0000313" key="2">
    <source>
        <dbReference type="EMBL" id="GHO48560.1"/>
    </source>
</evidence>
<dbReference type="Pfam" id="PF00805">
    <property type="entry name" value="Pentapeptide"/>
    <property type="match status" value="2"/>
</dbReference>
<dbReference type="Gene3D" id="3.40.50.10140">
    <property type="entry name" value="Toll/interleukin-1 receptor homology (TIR) domain"/>
    <property type="match status" value="1"/>
</dbReference>
<dbReference type="SUPFAM" id="SSF52200">
    <property type="entry name" value="Toll/Interleukin receptor TIR domain"/>
    <property type="match status" value="1"/>
</dbReference>
<keyword evidence="3" id="KW-1185">Reference proteome</keyword>
<dbReference type="PANTHER" id="PTHR14136">
    <property type="entry name" value="BTB_POZ DOMAIN-CONTAINING PROTEIN KCTD9"/>
    <property type="match status" value="1"/>
</dbReference>
<proteinExistence type="predicted"/>
<dbReference type="InterPro" id="IPR001646">
    <property type="entry name" value="5peptide_repeat"/>
</dbReference>
<reference evidence="2" key="1">
    <citation type="submission" date="2020-10" db="EMBL/GenBank/DDBJ databases">
        <title>Taxonomic study of unclassified bacteria belonging to the class Ktedonobacteria.</title>
        <authorList>
            <person name="Yabe S."/>
            <person name="Wang C.M."/>
            <person name="Zheng Y."/>
            <person name="Sakai Y."/>
            <person name="Cavaletti L."/>
            <person name="Monciardini P."/>
            <person name="Donadio S."/>
        </authorList>
    </citation>
    <scope>NUCLEOTIDE SEQUENCE</scope>
    <source>
        <strain evidence="2">SOSP1-1</strain>
    </source>
</reference>
<gene>
    <name evidence="2" type="ORF">KSX_67230</name>
</gene>
<dbReference type="RefSeq" id="WP_220197758.1">
    <property type="nucleotide sequence ID" value="NZ_BNJF01000004.1"/>
</dbReference>
<dbReference type="EMBL" id="BNJF01000004">
    <property type="protein sequence ID" value="GHO48560.1"/>
    <property type="molecule type" value="Genomic_DNA"/>
</dbReference>
<feature type="domain" description="TIR" evidence="1">
    <location>
        <begin position="212"/>
        <end position="353"/>
    </location>
</feature>
<dbReference type="GO" id="GO:0007165">
    <property type="term" value="P:signal transduction"/>
    <property type="evidence" value="ECO:0007669"/>
    <property type="project" value="InterPro"/>
</dbReference>
<dbReference type="InterPro" id="IPR035897">
    <property type="entry name" value="Toll_tir_struct_dom_sf"/>
</dbReference>
<accession>A0A8J3MXH3</accession>
<dbReference type="InterPro" id="IPR051082">
    <property type="entry name" value="Pentapeptide-BTB/POZ_domain"/>
</dbReference>
<dbReference type="Gene3D" id="2.160.20.80">
    <property type="entry name" value="E3 ubiquitin-protein ligase SopA"/>
    <property type="match status" value="1"/>
</dbReference>
<sequence length="354" mass="40407">MANQRQVNILKKGFNHWNSWRRARPQQLIDLRNVDLHAAYIPSIHLYDANLNEATLSEANCSNADFRYATLYDANLYKGNFRGAVLTGANITGADLGYTNFAYADLSRANFYDANLEGANLTGANLNGASFLHANLTNVNLDNAILGWTIFGDLDLRVLNGLKTLQHEGPSPISINTIFQSQGKLSEIFLRNTGVPDIFIEYIHAFTNQPINYYTCFISYSSKDAFFVQRLHADLQAQGVRCWFAPHDMKIGDKIRVRIDESIRLYDKLLLVLSKHSVASDWVEHEVEMALAKEQREKRAVLFPIRLDTAIFEQGHSGWPALIQHQRHIGNFTCWKDYDHYQVTFDRLLHDLQV</sequence>
<evidence type="ECO:0000259" key="1">
    <source>
        <dbReference type="PROSITE" id="PS50104"/>
    </source>
</evidence>
<dbReference type="Proteomes" id="UP000612362">
    <property type="component" value="Unassembled WGS sequence"/>
</dbReference>
<dbReference type="AlphaFoldDB" id="A0A8J3MXH3"/>
<dbReference type="Pfam" id="PF13676">
    <property type="entry name" value="TIR_2"/>
    <property type="match status" value="1"/>
</dbReference>
<dbReference type="InterPro" id="IPR000157">
    <property type="entry name" value="TIR_dom"/>
</dbReference>